<dbReference type="GO" id="GO:0006730">
    <property type="term" value="P:one-carbon metabolic process"/>
    <property type="evidence" value="ECO:0007669"/>
    <property type="project" value="UniProtKB-KW"/>
</dbReference>
<dbReference type="GO" id="GO:0005739">
    <property type="term" value="C:mitochondrion"/>
    <property type="evidence" value="ECO:0007669"/>
    <property type="project" value="TreeGrafter"/>
</dbReference>
<dbReference type="OrthoDB" id="4664297at2759"/>
<evidence type="ECO:0000256" key="5">
    <source>
        <dbReference type="ARBA" id="ARBA00022857"/>
    </source>
</evidence>
<name>A0A2G8KVS0_STIJA</name>
<accession>A0A2G8KVS0</accession>
<dbReference type="Gene3D" id="3.40.430.10">
    <property type="entry name" value="Dihydrofolate Reductase, subunit A"/>
    <property type="match status" value="1"/>
</dbReference>
<feature type="domain" description="DHFR" evidence="9">
    <location>
        <begin position="5"/>
        <end position="184"/>
    </location>
</feature>
<dbReference type="GO" id="GO:0046654">
    <property type="term" value="P:tetrahydrofolate biosynthetic process"/>
    <property type="evidence" value="ECO:0007669"/>
    <property type="project" value="UniProtKB-UniPathway"/>
</dbReference>
<dbReference type="Proteomes" id="UP000230750">
    <property type="component" value="Unassembled WGS sequence"/>
</dbReference>
<evidence type="ECO:0000256" key="1">
    <source>
        <dbReference type="ARBA" id="ARBA00004903"/>
    </source>
</evidence>
<dbReference type="Pfam" id="PF00186">
    <property type="entry name" value="DHFR_1"/>
    <property type="match status" value="1"/>
</dbReference>
<gene>
    <name evidence="10" type="ORF">BSL78_11075</name>
</gene>
<dbReference type="PROSITE" id="PS00075">
    <property type="entry name" value="DHFR_1"/>
    <property type="match status" value="1"/>
</dbReference>
<dbReference type="InterPro" id="IPR012259">
    <property type="entry name" value="DHFR"/>
</dbReference>
<dbReference type="FunFam" id="3.40.430.10:FF:000002">
    <property type="entry name" value="Dihydrofolate reductase"/>
    <property type="match status" value="1"/>
</dbReference>
<dbReference type="PANTHER" id="PTHR48069:SF3">
    <property type="entry name" value="DIHYDROFOLATE REDUCTASE"/>
    <property type="match status" value="1"/>
</dbReference>
<dbReference type="GO" id="GO:0050661">
    <property type="term" value="F:NADP binding"/>
    <property type="evidence" value="ECO:0007669"/>
    <property type="project" value="InterPro"/>
</dbReference>
<comment type="pathway">
    <text evidence="1">Cofactor biosynthesis; tetrahydrofolate biosynthesis; 5,6,7,8-tetrahydrofolate from 7,8-dihydrofolate: step 1/1.</text>
</comment>
<dbReference type="GO" id="GO:0046655">
    <property type="term" value="P:folic acid metabolic process"/>
    <property type="evidence" value="ECO:0007669"/>
    <property type="project" value="TreeGrafter"/>
</dbReference>
<dbReference type="EC" id="1.5.1.3" evidence="3"/>
<evidence type="ECO:0000256" key="8">
    <source>
        <dbReference type="RuleBase" id="RU004474"/>
    </source>
</evidence>
<dbReference type="AlphaFoldDB" id="A0A2G8KVS0"/>
<dbReference type="UniPathway" id="UPA00077">
    <property type="reaction ID" value="UER00158"/>
</dbReference>
<protein>
    <recommendedName>
        <fullName evidence="3">dihydrofolate reductase</fullName>
        <ecNumber evidence="3">1.5.1.3</ecNumber>
    </recommendedName>
</protein>
<dbReference type="InterPro" id="IPR001796">
    <property type="entry name" value="DHFR_dom"/>
</dbReference>
<dbReference type="PRINTS" id="PR00070">
    <property type="entry name" value="DHFR"/>
</dbReference>
<sequence length="186" mass="21341">MSNLRLNLIAAACNNMGIGVNGTLPWTIRKDMKFFNVMSTGNPPEGKQNVAIMGKKTWFSIPPKFRPLKNRINVVLSRSLQEKPEGSQYLFDSLESAIEHLSKPEMQKEIHEVWIVGGQSVYKVSMESPLCHRIYLTKVFADIECDTFFPEIDMERFHLVSDPAINGETQEENGLKFQFLIYERKL</sequence>
<organism evidence="10 11">
    <name type="scientific">Stichopus japonicus</name>
    <name type="common">Sea cucumber</name>
    <dbReference type="NCBI Taxonomy" id="307972"/>
    <lineage>
        <taxon>Eukaryota</taxon>
        <taxon>Metazoa</taxon>
        <taxon>Echinodermata</taxon>
        <taxon>Eleutherozoa</taxon>
        <taxon>Echinozoa</taxon>
        <taxon>Holothuroidea</taxon>
        <taxon>Aspidochirotacea</taxon>
        <taxon>Aspidochirotida</taxon>
        <taxon>Stichopodidae</taxon>
        <taxon>Apostichopus</taxon>
    </lineage>
</organism>
<comment type="caution">
    <text evidence="10">The sequence shown here is derived from an EMBL/GenBank/DDBJ whole genome shotgun (WGS) entry which is preliminary data.</text>
</comment>
<evidence type="ECO:0000256" key="2">
    <source>
        <dbReference type="ARBA" id="ARBA00009539"/>
    </source>
</evidence>
<evidence type="ECO:0000313" key="10">
    <source>
        <dbReference type="EMBL" id="PIK52062.1"/>
    </source>
</evidence>
<keyword evidence="6" id="KW-0560">Oxidoreductase</keyword>
<dbReference type="InterPro" id="IPR024072">
    <property type="entry name" value="DHFR-like_dom_sf"/>
</dbReference>
<evidence type="ECO:0000256" key="6">
    <source>
        <dbReference type="ARBA" id="ARBA00023002"/>
    </source>
</evidence>
<keyword evidence="11" id="KW-1185">Reference proteome</keyword>
<evidence type="ECO:0000313" key="11">
    <source>
        <dbReference type="Proteomes" id="UP000230750"/>
    </source>
</evidence>
<proteinExistence type="inferred from homology"/>
<dbReference type="SUPFAM" id="SSF53597">
    <property type="entry name" value="Dihydrofolate reductase-like"/>
    <property type="match status" value="1"/>
</dbReference>
<keyword evidence="5" id="KW-0521">NADP</keyword>
<dbReference type="CDD" id="cd00209">
    <property type="entry name" value="DHFR"/>
    <property type="match status" value="1"/>
</dbReference>
<dbReference type="PANTHER" id="PTHR48069">
    <property type="entry name" value="DIHYDROFOLATE REDUCTASE"/>
    <property type="match status" value="1"/>
</dbReference>
<dbReference type="STRING" id="307972.A0A2G8KVS0"/>
<comment type="similarity">
    <text evidence="2 8">Belongs to the dihydrofolate reductase family.</text>
</comment>
<dbReference type="EMBL" id="MRZV01000345">
    <property type="protein sequence ID" value="PIK52062.1"/>
    <property type="molecule type" value="Genomic_DNA"/>
</dbReference>
<evidence type="ECO:0000256" key="4">
    <source>
        <dbReference type="ARBA" id="ARBA00022563"/>
    </source>
</evidence>
<dbReference type="GO" id="GO:0046452">
    <property type="term" value="P:dihydrofolate metabolic process"/>
    <property type="evidence" value="ECO:0007669"/>
    <property type="project" value="TreeGrafter"/>
</dbReference>
<evidence type="ECO:0000256" key="7">
    <source>
        <dbReference type="ARBA" id="ARBA00048873"/>
    </source>
</evidence>
<reference evidence="10 11" key="1">
    <citation type="journal article" date="2017" name="PLoS Biol.">
        <title>The sea cucumber genome provides insights into morphological evolution and visceral regeneration.</title>
        <authorList>
            <person name="Zhang X."/>
            <person name="Sun L."/>
            <person name="Yuan J."/>
            <person name="Sun Y."/>
            <person name="Gao Y."/>
            <person name="Zhang L."/>
            <person name="Li S."/>
            <person name="Dai H."/>
            <person name="Hamel J.F."/>
            <person name="Liu C."/>
            <person name="Yu Y."/>
            <person name="Liu S."/>
            <person name="Lin W."/>
            <person name="Guo K."/>
            <person name="Jin S."/>
            <person name="Xu P."/>
            <person name="Storey K.B."/>
            <person name="Huan P."/>
            <person name="Zhang T."/>
            <person name="Zhou Y."/>
            <person name="Zhang J."/>
            <person name="Lin C."/>
            <person name="Li X."/>
            <person name="Xing L."/>
            <person name="Huo D."/>
            <person name="Sun M."/>
            <person name="Wang L."/>
            <person name="Mercier A."/>
            <person name="Li F."/>
            <person name="Yang H."/>
            <person name="Xiang J."/>
        </authorList>
    </citation>
    <scope>NUCLEOTIDE SEQUENCE [LARGE SCALE GENOMIC DNA]</scope>
    <source>
        <strain evidence="10">Shaxun</strain>
        <tissue evidence="10">Muscle</tissue>
    </source>
</reference>
<dbReference type="GO" id="GO:0004146">
    <property type="term" value="F:dihydrofolate reductase activity"/>
    <property type="evidence" value="ECO:0007669"/>
    <property type="project" value="UniProtKB-EC"/>
</dbReference>
<keyword evidence="4" id="KW-0554">One-carbon metabolism</keyword>
<evidence type="ECO:0000259" key="9">
    <source>
        <dbReference type="PROSITE" id="PS51330"/>
    </source>
</evidence>
<dbReference type="InterPro" id="IPR017925">
    <property type="entry name" value="DHFR_CS"/>
</dbReference>
<evidence type="ECO:0000256" key="3">
    <source>
        <dbReference type="ARBA" id="ARBA00012856"/>
    </source>
</evidence>
<dbReference type="PROSITE" id="PS51330">
    <property type="entry name" value="DHFR_2"/>
    <property type="match status" value="1"/>
</dbReference>
<comment type="catalytic activity">
    <reaction evidence="7">
        <text>(6S)-5,6,7,8-tetrahydrofolate + NADP(+) = 7,8-dihydrofolate + NADPH + H(+)</text>
        <dbReference type="Rhea" id="RHEA:15009"/>
        <dbReference type="ChEBI" id="CHEBI:15378"/>
        <dbReference type="ChEBI" id="CHEBI:57451"/>
        <dbReference type="ChEBI" id="CHEBI:57453"/>
        <dbReference type="ChEBI" id="CHEBI:57783"/>
        <dbReference type="ChEBI" id="CHEBI:58349"/>
        <dbReference type="EC" id="1.5.1.3"/>
    </reaction>
</comment>